<evidence type="ECO:0000313" key="2">
    <source>
        <dbReference type="EMBL" id="SET57462.1"/>
    </source>
</evidence>
<sequence length="317" mass="35909">MLLKLIQNEWMKLFSRIGTYVMCGILLLGLVTTAAFTFYTKTQEEDLPSKEQWEQELLQENENLAVDEQETNNNYILNYARSNQAINTYRIENDISPYEVTNVWTYIESNNMLIQLIGVFIIIVGASIVAHEFNKGTIKLLLVRSASRNQILASKFITTILFGLFLLALLFGLSFVVGSILFGFDGTAVHLSYIDGEVVERSRILFLGLSYLSSSVKLVMLTSFAFMISTIFRNETIAIALSVMLMFVGSQATNILALFTDWAKYSLFANTNLDVYFTNGPMVEGMTLLFSVVVLIIYLSLFLFLAFLFFKKRDVSI</sequence>
<proteinExistence type="predicted"/>
<accession>A0A1I0FJP2</accession>
<dbReference type="EMBL" id="FOHE01000015">
    <property type="protein sequence ID" value="SET57462.1"/>
    <property type="molecule type" value="Genomic_DNA"/>
</dbReference>
<dbReference type="PANTHER" id="PTHR37305">
    <property type="entry name" value="INTEGRAL MEMBRANE PROTEIN-RELATED"/>
    <property type="match status" value="1"/>
</dbReference>
<keyword evidence="1" id="KW-1133">Transmembrane helix</keyword>
<dbReference type="AlphaFoldDB" id="A0A1I0FJP2"/>
<feature type="transmembrane region" description="Helical" evidence="1">
    <location>
        <begin position="151"/>
        <end position="184"/>
    </location>
</feature>
<dbReference type="Proteomes" id="UP000198618">
    <property type="component" value="Unassembled WGS sequence"/>
</dbReference>
<dbReference type="RefSeq" id="WP_090871246.1">
    <property type="nucleotide sequence ID" value="NZ_FOHE01000015.1"/>
</dbReference>
<feature type="transmembrane region" description="Helical" evidence="1">
    <location>
        <begin position="238"/>
        <end position="259"/>
    </location>
</feature>
<feature type="transmembrane region" description="Helical" evidence="1">
    <location>
        <begin position="20"/>
        <end position="39"/>
    </location>
</feature>
<feature type="transmembrane region" description="Helical" evidence="1">
    <location>
        <begin position="288"/>
        <end position="310"/>
    </location>
</feature>
<keyword evidence="1" id="KW-0472">Membrane</keyword>
<dbReference type="STRING" id="930131.SAMN05216389_11549"/>
<feature type="transmembrane region" description="Helical" evidence="1">
    <location>
        <begin position="204"/>
        <end position="226"/>
    </location>
</feature>
<protein>
    <submittedName>
        <fullName evidence="2">ABC-2 type transport system permease protein</fullName>
    </submittedName>
</protein>
<evidence type="ECO:0000313" key="3">
    <source>
        <dbReference type="Proteomes" id="UP000198618"/>
    </source>
</evidence>
<organism evidence="2 3">
    <name type="scientific">Oceanobacillus limi</name>
    <dbReference type="NCBI Taxonomy" id="930131"/>
    <lineage>
        <taxon>Bacteria</taxon>
        <taxon>Bacillati</taxon>
        <taxon>Bacillota</taxon>
        <taxon>Bacilli</taxon>
        <taxon>Bacillales</taxon>
        <taxon>Bacillaceae</taxon>
        <taxon>Oceanobacillus</taxon>
    </lineage>
</organism>
<dbReference type="Pfam" id="PF12679">
    <property type="entry name" value="ABC2_membrane_2"/>
    <property type="match status" value="1"/>
</dbReference>
<keyword evidence="1" id="KW-0812">Transmembrane</keyword>
<dbReference type="GO" id="GO:0005886">
    <property type="term" value="C:plasma membrane"/>
    <property type="evidence" value="ECO:0007669"/>
    <property type="project" value="UniProtKB-SubCell"/>
</dbReference>
<evidence type="ECO:0000256" key="1">
    <source>
        <dbReference type="SAM" id="Phobius"/>
    </source>
</evidence>
<dbReference type="PANTHER" id="PTHR37305:SF1">
    <property type="entry name" value="MEMBRANE PROTEIN"/>
    <property type="match status" value="1"/>
</dbReference>
<name>A0A1I0FJP2_9BACI</name>
<feature type="transmembrane region" description="Helical" evidence="1">
    <location>
        <begin position="112"/>
        <end position="130"/>
    </location>
</feature>
<reference evidence="2 3" key="1">
    <citation type="submission" date="2016-10" db="EMBL/GenBank/DDBJ databases">
        <authorList>
            <person name="de Groot N.N."/>
        </authorList>
    </citation>
    <scope>NUCLEOTIDE SEQUENCE [LARGE SCALE GENOMIC DNA]</scope>
    <source>
        <strain evidence="2 3">IBRC-M 10780</strain>
    </source>
</reference>
<keyword evidence="3" id="KW-1185">Reference proteome</keyword>
<gene>
    <name evidence="2" type="ORF">SAMN05216389_11549</name>
</gene>
<dbReference type="OrthoDB" id="8613028at2"/>
<dbReference type="GO" id="GO:0140359">
    <property type="term" value="F:ABC-type transporter activity"/>
    <property type="evidence" value="ECO:0007669"/>
    <property type="project" value="InterPro"/>
</dbReference>